<organism evidence="3 4">
    <name type="scientific">Oceanobacillus luteolus</name>
    <dbReference type="NCBI Taxonomy" id="1274358"/>
    <lineage>
        <taxon>Bacteria</taxon>
        <taxon>Bacillati</taxon>
        <taxon>Bacillota</taxon>
        <taxon>Bacilli</taxon>
        <taxon>Bacillales</taxon>
        <taxon>Bacillaceae</taxon>
        <taxon>Oceanobacillus</taxon>
    </lineage>
</organism>
<name>A0ABW4HPQ4_9BACI</name>
<evidence type="ECO:0000256" key="1">
    <source>
        <dbReference type="SAM" id="Phobius"/>
    </source>
</evidence>
<feature type="transmembrane region" description="Helical" evidence="1">
    <location>
        <begin position="20"/>
        <end position="41"/>
    </location>
</feature>
<protein>
    <submittedName>
        <fullName evidence="3">2TM domain-containing protein</fullName>
    </submittedName>
</protein>
<dbReference type="Pfam" id="PF13239">
    <property type="entry name" value="2TM"/>
    <property type="match status" value="1"/>
</dbReference>
<keyword evidence="4" id="KW-1185">Reference proteome</keyword>
<dbReference type="InterPro" id="IPR025698">
    <property type="entry name" value="2TM_dom"/>
</dbReference>
<gene>
    <name evidence="3" type="ORF">ACFSBH_06600</name>
</gene>
<keyword evidence="1" id="KW-0812">Transmembrane</keyword>
<proteinExistence type="predicted"/>
<feature type="domain" description="2TM" evidence="2">
    <location>
        <begin position="8"/>
        <end position="86"/>
    </location>
</feature>
<dbReference type="EMBL" id="JBHUDE010000034">
    <property type="protein sequence ID" value="MFD1607315.1"/>
    <property type="molecule type" value="Genomic_DNA"/>
</dbReference>
<reference evidence="4" key="1">
    <citation type="journal article" date="2019" name="Int. J. Syst. Evol. Microbiol.">
        <title>The Global Catalogue of Microorganisms (GCM) 10K type strain sequencing project: providing services to taxonomists for standard genome sequencing and annotation.</title>
        <authorList>
            <consortium name="The Broad Institute Genomics Platform"/>
            <consortium name="The Broad Institute Genome Sequencing Center for Infectious Disease"/>
            <person name="Wu L."/>
            <person name="Ma J."/>
        </authorList>
    </citation>
    <scope>NUCLEOTIDE SEQUENCE [LARGE SCALE GENOMIC DNA]</scope>
    <source>
        <strain evidence="4">CGMCC 1.12376</strain>
    </source>
</reference>
<dbReference type="Proteomes" id="UP001597221">
    <property type="component" value="Unassembled WGS sequence"/>
</dbReference>
<evidence type="ECO:0000313" key="4">
    <source>
        <dbReference type="Proteomes" id="UP001597221"/>
    </source>
</evidence>
<comment type="caution">
    <text evidence="3">The sequence shown here is derived from an EMBL/GenBank/DDBJ whole genome shotgun (WGS) entry which is preliminary data.</text>
</comment>
<evidence type="ECO:0000313" key="3">
    <source>
        <dbReference type="EMBL" id="MFD1607315.1"/>
    </source>
</evidence>
<dbReference type="RefSeq" id="WP_251513124.1">
    <property type="nucleotide sequence ID" value="NZ_JAMBON010000009.1"/>
</dbReference>
<keyword evidence="1" id="KW-1133">Transmembrane helix</keyword>
<accession>A0ABW4HPQ4</accession>
<evidence type="ECO:0000259" key="2">
    <source>
        <dbReference type="Pfam" id="PF13239"/>
    </source>
</evidence>
<keyword evidence="1" id="KW-0472">Membrane</keyword>
<feature type="transmembrane region" description="Helical" evidence="1">
    <location>
        <begin position="47"/>
        <end position="72"/>
    </location>
</feature>
<sequence length="90" mass="10967">MDGEERYERARKRVRELRDFYQHLIIYVIVNSFLFLLNFFTSTEHWWFIYPLLGWGIGLVAHALSVFSGGIFGAEWEERKIKEYMDKDKW</sequence>